<reference evidence="2 3" key="1">
    <citation type="journal article" date="2016" name="Int. J. Syst. Evol. Microbiol.">
        <title>Pontibacter aydingkolensis sp. nov., isolated from soil of a salt lake.</title>
        <authorList>
            <person name="Osman G."/>
            <person name="Zhang T."/>
            <person name="Lou K."/>
            <person name="Gao Y."/>
            <person name="Chang W."/>
            <person name="Lin Q."/>
            <person name="Yang H.M."/>
            <person name="Huo X.D."/>
            <person name="Wang N."/>
        </authorList>
    </citation>
    <scope>NUCLEOTIDE SEQUENCE [LARGE SCALE GENOMIC DNA]</scope>
    <source>
        <strain evidence="2 3">KACC 19255</strain>
    </source>
</reference>
<feature type="chain" id="PRO_5045444432" evidence="1">
    <location>
        <begin position="20"/>
        <end position="46"/>
    </location>
</feature>
<protein>
    <submittedName>
        <fullName evidence="2">Uncharacterized protein</fullName>
    </submittedName>
</protein>
<keyword evidence="1" id="KW-0732">Signal</keyword>
<comment type="caution">
    <text evidence="2">The sequence shown here is derived from an EMBL/GenBank/DDBJ whole genome shotgun (WGS) entry which is preliminary data.</text>
</comment>
<evidence type="ECO:0000313" key="2">
    <source>
        <dbReference type="EMBL" id="MBW7467522.1"/>
    </source>
</evidence>
<name>A0ABS7CUL1_9BACT</name>
<organism evidence="2 3">
    <name type="scientific">Pontibacter aydingkolensis</name>
    <dbReference type="NCBI Taxonomy" id="1911536"/>
    <lineage>
        <taxon>Bacteria</taxon>
        <taxon>Pseudomonadati</taxon>
        <taxon>Bacteroidota</taxon>
        <taxon>Cytophagia</taxon>
        <taxon>Cytophagales</taxon>
        <taxon>Hymenobacteraceae</taxon>
        <taxon>Pontibacter</taxon>
    </lineage>
</organism>
<keyword evidence="3" id="KW-1185">Reference proteome</keyword>
<dbReference type="RefSeq" id="WP_219877397.1">
    <property type="nucleotide sequence ID" value="NZ_JAHYXK010000007.1"/>
</dbReference>
<evidence type="ECO:0000256" key="1">
    <source>
        <dbReference type="SAM" id="SignalP"/>
    </source>
</evidence>
<dbReference type="Proteomes" id="UP000813018">
    <property type="component" value="Unassembled WGS sequence"/>
</dbReference>
<sequence>MKQLLLTTLTLLISFTAFGQINLQDSTVQVIGYWDKNETQSYVIIN</sequence>
<proteinExistence type="predicted"/>
<feature type="signal peptide" evidence="1">
    <location>
        <begin position="1"/>
        <end position="19"/>
    </location>
</feature>
<dbReference type="EMBL" id="JAHYXK010000007">
    <property type="protein sequence ID" value="MBW7467522.1"/>
    <property type="molecule type" value="Genomic_DNA"/>
</dbReference>
<evidence type="ECO:0000313" key="3">
    <source>
        <dbReference type="Proteomes" id="UP000813018"/>
    </source>
</evidence>
<gene>
    <name evidence="2" type="ORF">K0O23_10615</name>
</gene>
<accession>A0ABS7CUL1</accession>